<dbReference type="EMBL" id="CM046394">
    <property type="protein sequence ID" value="KAI8545092.1"/>
    <property type="molecule type" value="Genomic_DNA"/>
</dbReference>
<evidence type="ECO:0000313" key="1">
    <source>
        <dbReference type="EMBL" id="KAI8545092.1"/>
    </source>
</evidence>
<gene>
    <name evidence="1" type="ORF">RHMOL_Rhmol07G0015700</name>
</gene>
<proteinExistence type="predicted"/>
<name>A0ACC0MVQ8_RHOML</name>
<accession>A0ACC0MVQ8</accession>
<comment type="caution">
    <text evidence="1">The sequence shown here is derived from an EMBL/GenBank/DDBJ whole genome shotgun (WGS) entry which is preliminary data.</text>
</comment>
<dbReference type="Proteomes" id="UP001062846">
    <property type="component" value="Chromosome 7"/>
</dbReference>
<sequence>MTVNPINQNGRNHHFNNEFSHLGRLRASMAGFETTHFLSSYLTPSLLSTALKNSARMGSLLGGLQLHGYLYKSGLCNVLSLQNQLFNVYVKCKEFHEACNLFDEMLVRNIVTWNTLLCGLATCGAGFRSILDLGFSYFKRMLSQMMGPDCITFMSLLRASVELDDVEIGRQLHCFIVKLGLCVNCFVGSALVDFYSKFGLVGDARCSFDCCLGKDLVLWNVMVSCYVSNCLEKDALLVFSLMRLEGVNGDGFTFSNLLNASAVLGCSEFGRQLHSLVISLSFDLDVVVASTLVDMYAKNENIEDARKAFDGMVFRNIISWNTMIVGYGQHGDGKEAVELLVGMFREDLRPDELTLASVLSSCGNLSSFSEIVQLHGYAIKVGLQAVLSVENSLINAYSKGGTIAMAFKCFSSIAEPDIVSWTSMIRAYAFNGLPIKGIELFDEMLLNGKMPDRVAFLGVLSACSHGGLVDEGLHYFNLMTNVHNIDPHSEHYTCLIDLLGRPGLVDHALEVLTLMPFEPRSDQLGAFIGACKVHGNSELANWAAEKLFVLEPGKHANYTLLCNTYASKGCWEDVARVRKMMRNRCNDKVPGCSWIEIADDHRIRCNIKSSNIIDSANLQAKGADFVYSLLAAEKSNVYRFG</sequence>
<organism evidence="1 2">
    <name type="scientific">Rhododendron molle</name>
    <name type="common">Chinese azalea</name>
    <name type="synonym">Azalea mollis</name>
    <dbReference type="NCBI Taxonomy" id="49168"/>
    <lineage>
        <taxon>Eukaryota</taxon>
        <taxon>Viridiplantae</taxon>
        <taxon>Streptophyta</taxon>
        <taxon>Embryophyta</taxon>
        <taxon>Tracheophyta</taxon>
        <taxon>Spermatophyta</taxon>
        <taxon>Magnoliopsida</taxon>
        <taxon>eudicotyledons</taxon>
        <taxon>Gunneridae</taxon>
        <taxon>Pentapetalae</taxon>
        <taxon>asterids</taxon>
        <taxon>Ericales</taxon>
        <taxon>Ericaceae</taxon>
        <taxon>Ericoideae</taxon>
        <taxon>Rhodoreae</taxon>
        <taxon>Rhododendron</taxon>
    </lineage>
</organism>
<evidence type="ECO:0000313" key="2">
    <source>
        <dbReference type="Proteomes" id="UP001062846"/>
    </source>
</evidence>
<reference evidence="1" key="1">
    <citation type="submission" date="2022-02" db="EMBL/GenBank/DDBJ databases">
        <title>Plant Genome Project.</title>
        <authorList>
            <person name="Zhang R.-G."/>
        </authorList>
    </citation>
    <scope>NUCLEOTIDE SEQUENCE</scope>
    <source>
        <strain evidence="1">AT1</strain>
    </source>
</reference>
<protein>
    <submittedName>
        <fullName evidence="1">Uncharacterized protein</fullName>
    </submittedName>
</protein>
<keyword evidence="2" id="KW-1185">Reference proteome</keyword>